<evidence type="ECO:0000313" key="2">
    <source>
        <dbReference type="EMBL" id="MTH30667.1"/>
    </source>
</evidence>
<accession>A0A7K1GP75</accession>
<name>A0A7K1GP75_9FLAO</name>
<dbReference type="SUPFAM" id="SSF81606">
    <property type="entry name" value="PP2C-like"/>
    <property type="match status" value="1"/>
</dbReference>
<dbReference type="RefSeq" id="WP_155036649.1">
    <property type="nucleotide sequence ID" value="NZ_JBHTIG010000020.1"/>
</dbReference>
<dbReference type="InterPro" id="IPR001932">
    <property type="entry name" value="PPM-type_phosphatase-like_dom"/>
</dbReference>
<evidence type="ECO:0000313" key="3">
    <source>
        <dbReference type="Proteomes" id="UP000488936"/>
    </source>
</evidence>
<dbReference type="InterPro" id="IPR036457">
    <property type="entry name" value="PPM-type-like_dom_sf"/>
</dbReference>
<keyword evidence="3" id="KW-1185">Reference proteome</keyword>
<dbReference type="EMBL" id="WMJY01000035">
    <property type="protein sequence ID" value="MTH30667.1"/>
    <property type="molecule type" value="Genomic_DNA"/>
</dbReference>
<dbReference type="PROSITE" id="PS51746">
    <property type="entry name" value="PPM_2"/>
    <property type="match status" value="1"/>
</dbReference>
<organism evidence="2 3">
    <name type="scientific">Myroides pelagicus</name>
    <dbReference type="NCBI Taxonomy" id="270914"/>
    <lineage>
        <taxon>Bacteria</taxon>
        <taxon>Pseudomonadati</taxon>
        <taxon>Bacteroidota</taxon>
        <taxon>Flavobacteriia</taxon>
        <taxon>Flavobacteriales</taxon>
        <taxon>Flavobacteriaceae</taxon>
        <taxon>Myroides</taxon>
    </lineage>
</organism>
<dbReference type="Pfam" id="PF13672">
    <property type="entry name" value="PP2C_2"/>
    <property type="match status" value="1"/>
</dbReference>
<dbReference type="AlphaFoldDB" id="A0A7K1GP75"/>
<protein>
    <recommendedName>
        <fullName evidence="1">PPM-type phosphatase domain-containing protein</fullName>
    </recommendedName>
</protein>
<dbReference type="OrthoDB" id="9801841at2"/>
<reference evidence="2 3" key="1">
    <citation type="journal article" date="2006" name="Int. J. Syst. Evol. Microbiol.">
        <title>Myroides pelagicus sp. nov., isolated from seawater in Thailand.</title>
        <authorList>
            <person name="Yoon J."/>
            <person name="Maneerat S."/>
            <person name="Kawai F."/>
            <person name="Yokota A."/>
        </authorList>
    </citation>
    <scope>NUCLEOTIDE SEQUENCE [LARGE SCALE GENOMIC DNA]</scope>
    <source>
        <strain evidence="2 3">SM1T</strain>
    </source>
</reference>
<feature type="domain" description="PPM-type phosphatase" evidence="1">
    <location>
        <begin position="2"/>
        <end position="226"/>
    </location>
</feature>
<dbReference type="Gene3D" id="3.60.40.10">
    <property type="entry name" value="PPM-type phosphatase domain"/>
    <property type="match status" value="1"/>
</dbReference>
<comment type="caution">
    <text evidence="2">The sequence shown here is derived from an EMBL/GenBank/DDBJ whole genome shotgun (WGS) entry which is preliminary data.</text>
</comment>
<dbReference type="SMART" id="SM00332">
    <property type="entry name" value="PP2Cc"/>
    <property type="match status" value="1"/>
</dbReference>
<proteinExistence type="predicted"/>
<gene>
    <name evidence="2" type="ORF">GJV77_12275</name>
</gene>
<sequence>MEYITYSHIGKRKSNEDAVLVKELHPNSLFAIIADGMGGYEYGEQAAELIIENLLTYFSALNNNSYSKNDIENAIKKANLAVKHFNDKMAIKSGATMTGVIINNEITKIFWIGDVQVDLFKGNDLVYKTDPHTLIQDLKKQLEVVPIEMIQKYNHIVTRSISGKREIIDFGYQEFKNTDFDTLIISSDGVHNCINTSQLLEIELTEINNYLSLNATDNNSYIRINL</sequence>
<dbReference type="Proteomes" id="UP000488936">
    <property type="component" value="Unassembled WGS sequence"/>
</dbReference>
<dbReference type="CDD" id="cd00143">
    <property type="entry name" value="PP2Cc"/>
    <property type="match status" value="1"/>
</dbReference>
<evidence type="ECO:0000259" key="1">
    <source>
        <dbReference type="PROSITE" id="PS51746"/>
    </source>
</evidence>